<dbReference type="Gene3D" id="1.10.10.10">
    <property type="entry name" value="Winged helix-like DNA-binding domain superfamily/Winged helix DNA-binding domain"/>
    <property type="match status" value="1"/>
</dbReference>
<comment type="caution">
    <text evidence="5">The sequence shown here is derived from an EMBL/GenBank/DDBJ whole genome shotgun (WGS) entry which is preliminary data.</text>
</comment>
<dbReference type="InterPro" id="IPR011991">
    <property type="entry name" value="ArsR-like_HTH"/>
</dbReference>
<keyword evidence="3" id="KW-0804">Transcription</keyword>
<dbReference type="GO" id="GO:0003677">
    <property type="term" value="F:DNA binding"/>
    <property type="evidence" value="ECO:0007669"/>
    <property type="project" value="UniProtKB-KW"/>
</dbReference>
<evidence type="ECO:0000259" key="4">
    <source>
        <dbReference type="PROSITE" id="PS50995"/>
    </source>
</evidence>
<dbReference type="PRINTS" id="PR00598">
    <property type="entry name" value="HTHMARR"/>
</dbReference>
<dbReference type="InterPro" id="IPR000835">
    <property type="entry name" value="HTH_MarR-typ"/>
</dbReference>
<gene>
    <name evidence="5" type="ORF">FC69_GL000534</name>
</gene>
<dbReference type="RefSeq" id="WP_025083939.1">
    <property type="nucleotide sequence ID" value="NZ_AZEX01000014.1"/>
</dbReference>
<organism evidence="5 6">
    <name type="scientific">Latilactobacillus fuchuensis DSM 14340 = JCM 11249</name>
    <dbReference type="NCBI Taxonomy" id="1423747"/>
    <lineage>
        <taxon>Bacteria</taxon>
        <taxon>Bacillati</taxon>
        <taxon>Bacillota</taxon>
        <taxon>Bacilli</taxon>
        <taxon>Lactobacillales</taxon>
        <taxon>Lactobacillaceae</taxon>
        <taxon>Latilactobacillus</taxon>
    </lineage>
</organism>
<evidence type="ECO:0000256" key="2">
    <source>
        <dbReference type="ARBA" id="ARBA00023125"/>
    </source>
</evidence>
<dbReference type="CDD" id="cd00090">
    <property type="entry name" value="HTH_ARSR"/>
    <property type="match status" value="1"/>
</dbReference>
<sequence length="177" mass="20364">MTNETQETMMLFAKLMQSRYFMTSVWMTLGKRRSHDFANTKGKYRLLNLLSEQDGLTNAEIVELLDIRPSSVSLQVKGLEEEGYVSRQASAADKRVSLIYLTDKGRQVIATGNSETDSISEDILAGLSASEIAELQRLLTKITKNIDGQKMYDEQIDRNMHFQHQNHKSWNRSRFPW</sequence>
<evidence type="ECO:0000256" key="1">
    <source>
        <dbReference type="ARBA" id="ARBA00023015"/>
    </source>
</evidence>
<feature type="domain" description="HTH marR-type" evidence="4">
    <location>
        <begin position="8"/>
        <end position="144"/>
    </location>
</feature>
<evidence type="ECO:0000313" key="5">
    <source>
        <dbReference type="EMBL" id="KRL61639.1"/>
    </source>
</evidence>
<keyword evidence="2" id="KW-0238">DNA-binding</keyword>
<dbReference type="InterPro" id="IPR036388">
    <property type="entry name" value="WH-like_DNA-bd_sf"/>
</dbReference>
<dbReference type="OrthoDB" id="3242809at2"/>
<dbReference type="InterPro" id="IPR036390">
    <property type="entry name" value="WH_DNA-bd_sf"/>
</dbReference>
<dbReference type="Pfam" id="PF01047">
    <property type="entry name" value="MarR"/>
    <property type="match status" value="1"/>
</dbReference>
<dbReference type="GO" id="GO:0006950">
    <property type="term" value="P:response to stress"/>
    <property type="evidence" value="ECO:0007669"/>
    <property type="project" value="TreeGrafter"/>
</dbReference>
<name>A0A0R1RX66_9LACO</name>
<dbReference type="SMART" id="SM00347">
    <property type="entry name" value="HTH_MARR"/>
    <property type="match status" value="1"/>
</dbReference>
<protein>
    <recommendedName>
        <fullName evidence="4">HTH marR-type domain-containing protein</fullName>
    </recommendedName>
</protein>
<keyword evidence="1" id="KW-0805">Transcription regulation</keyword>
<dbReference type="EMBL" id="AZEX01000014">
    <property type="protein sequence ID" value="KRL61639.1"/>
    <property type="molecule type" value="Genomic_DNA"/>
</dbReference>
<evidence type="ECO:0000256" key="3">
    <source>
        <dbReference type="ARBA" id="ARBA00023163"/>
    </source>
</evidence>
<dbReference type="SUPFAM" id="SSF46785">
    <property type="entry name" value="Winged helix' DNA-binding domain"/>
    <property type="match status" value="1"/>
</dbReference>
<evidence type="ECO:0000313" key="6">
    <source>
        <dbReference type="Proteomes" id="UP000051264"/>
    </source>
</evidence>
<proteinExistence type="predicted"/>
<dbReference type="STRING" id="1423747.FC69_GL000534"/>
<dbReference type="GO" id="GO:0003700">
    <property type="term" value="F:DNA-binding transcription factor activity"/>
    <property type="evidence" value="ECO:0007669"/>
    <property type="project" value="InterPro"/>
</dbReference>
<dbReference type="InterPro" id="IPR039422">
    <property type="entry name" value="MarR/SlyA-like"/>
</dbReference>
<dbReference type="PANTHER" id="PTHR33164">
    <property type="entry name" value="TRANSCRIPTIONAL REGULATOR, MARR FAMILY"/>
    <property type="match status" value="1"/>
</dbReference>
<dbReference type="PROSITE" id="PS50995">
    <property type="entry name" value="HTH_MARR_2"/>
    <property type="match status" value="1"/>
</dbReference>
<dbReference type="InterPro" id="IPR023187">
    <property type="entry name" value="Tscrpt_reg_MarR-type_CS"/>
</dbReference>
<dbReference type="Proteomes" id="UP000051264">
    <property type="component" value="Unassembled WGS sequence"/>
</dbReference>
<reference evidence="5 6" key="1">
    <citation type="journal article" date="2015" name="Genome Announc.">
        <title>Expanding the biotechnology potential of lactobacilli through comparative genomics of 213 strains and associated genera.</title>
        <authorList>
            <person name="Sun Z."/>
            <person name="Harris H.M."/>
            <person name="McCann A."/>
            <person name="Guo C."/>
            <person name="Argimon S."/>
            <person name="Zhang W."/>
            <person name="Yang X."/>
            <person name="Jeffery I.B."/>
            <person name="Cooney J.C."/>
            <person name="Kagawa T.F."/>
            <person name="Liu W."/>
            <person name="Song Y."/>
            <person name="Salvetti E."/>
            <person name="Wrobel A."/>
            <person name="Rasinkangas P."/>
            <person name="Parkhill J."/>
            <person name="Rea M.C."/>
            <person name="O'Sullivan O."/>
            <person name="Ritari J."/>
            <person name="Douillard F.P."/>
            <person name="Paul Ross R."/>
            <person name="Yang R."/>
            <person name="Briner A.E."/>
            <person name="Felis G.E."/>
            <person name="de Vos W.M."/>
            <person name="Barrangou R."/>
            <person name="Klaenhammer T.R."/>
            <person name="Caufield P.W."/>
            <person name="Cui Y."/>
            <person name="Zhang H."/>
            <person name="O'Toole P.W."/>
        </authorList>
    </citation>
    <scope>NUCLEOTIDE SEQUENCE [LARGE SCALE GENOMIC DNA]</scope>
    <source>
        <strain evidence="5 6">DSM 14340</strain>
    </source>
</reference>
<dbReference type="AlphaFoldDB" id="A0A0R1RX66"/>
<dbReference type="PROSITE" id="PS01117">
    <property type="entry name" value="HTH_MARR_1"/>
    <property type="match status" value="1"/>
</dbReference>
<accession>A0A0R1RX66</accession>
<dbReference type="PATRIC" id="fig|1423747.3.peg.545"/>
<dbReference type="PANTHER" id="PTHR33164:SF43">
    <property type="entry name" value="HTH-TYPE TRANSCRIPTIONAL REPRESSOR YETL"/>
    <property type="match status" value="1"/>
</dbReference>
<dbReference type="eggNOG" id="COG1846">
    <property type="taxonomic scope" value="Bacteria"/>
</dbReference>